<comment type="caution">
    <text evidence="2">The sequence shown here is derived from an EMBL/GenBank/DDBJ whole genome shotgun (WGS) entry which is preliminary data.</text>
</comment>
<sequence length="447" mass="50361">MNGNFYLLLRQFSEFSIGLILLTDSPNLFVGTFPSPFHQNSSSEFYEEYEGLNNYWEMEVNNADVNKGGDEDSDSGSQEYVEGSGMPSCQDFSPDPRLTLQLGKQLLMATPHLTYRSLQLLGILEHNYTNTTSGSYNTLDPGVIQPPGPTTQDVDDLHSSDEYLTDRGNNHHHLSRRHGHDQYKYDHDPMYYSKVKCKHSYTGLFSFLAFCILSFDITADIMKSINISINIGGSCDCGNSTCCGCGGNNNNNYNNNNNNNKNNNGRYSYNYGRSLVDSVVEGLARLLQPSPTTLYHLSGDDWEETHGDYYDEQKSSEDSERDIMTAHNKGKTSMREDRSVDDWNKASEYELEGDDEYNNENDKYSHRSIVYSGGGMILNDEDPDVALEPSLEEMEVWPVWATYQAMLGARLGAPTGYMSERFVLQWFSLVLKALKPHLNATQLPSAA</sequence>
<proteinExistence type="predicted"/>
<organism evidence="2 3">
    <name type="scientific">Homarus americanus</name>
    <name type="common">American lobster</name>
    <dbReference type="NCBI Taxonomy" id="6706"/>
    <lineage>
        <taxon>Eukaryota</taxon>
        <taxon>Metazoa</taxon>
        <taxon>Ecdysozoa</taxon>
        <taxon>Arthropoda</taxon>
        <taxon>Crustacea</taxon>
        <taxon>Multicrustacea</taxon>
        <taxon>Malacostraca</taxon>
        <taxon>Eumalacostraca</taxon>
        <taxon>Eucarida</taxon>
        <taxon>Decapoda</taxon>
        <taxon>Pleocyemata</taxon>
        <taxon>Astacidea</taxon>
        <taxon>Nephropoidea</taxon>
        <taxon>Nephropidae</taxon>
        <taxon>Homarus</taxon>
    </lineage>
</organism>
<dbReference type="AlphaFoldDB" id="A0A8J5T9B9"/>
<accession>A0A8J5T9B9</accession>
<feature type="region of interest" description="Disordered" evidence="1">
    <location>
        <begin position="311"/>
        <end position="340"/>
    </location>
</feature>
<gene>
    <name evidence="2" type="ORF">Hamer_G018701</name>
</gene>
<reference evidence="2" key="1">
    <citation type="journal article" date="2021" name="Sci. Adv.">
        <title>The American lobster genome reveals insights on longevity, neural, and immune adaptations.</title>
        <authorList>
            <person name="Polinski J.M."/>
            <person name="Zimin A.V."/>
            <person name="Clark K.F."/>
            <person name="Kohn A.B."/>
            <person name="Sadowski N."/>
            <person name="Timp W."/>
            <person name="Ptitsyn A."/>
            <person name="Khanna P."/>
            <person name="Romanova D.Y."/>
            <person name="Williams P."/>
            <person name="Greenwood S.J."/>
            <person name="Moroz L.L."/>
            <person name="Walt D.R."/>
            <person name="Bodnar A.G."/>
        </authorList>
    </citation>
    <scope>NUCLEOTIDE SEQUENCE</scope>
    <source>
        <strain evidence="2">GMGI-L3</strain>
    </source>
</reference>
<protein>
    <submittedName>
        <fullName evidence="2">Uncharacterized protein</fullName>
    </submittedName>
</protein>
<feature type="region of interest" description="Disordered" evidence="1">
    <location>
        <begin position="63"/>
        <end position="94"/>
    </location>
</feature>
<evidence type="ECO:0000256" key="1">
    <source>
        <dbReference type="SAM" id="MobiDB-lite"/>
    </source>
</evidence>
<dbReference type="Proteomes" id="UP000747542">
    <property type="component" value="Unassembled WGS sequence"/>
</dbReference>
<evidence type="ECO:0000313" key="3">
    <source>
        <dbReference type="Proteomes" id="UP000747542"/>
    </source>
</evidence>
<keyword evidence="3" id="KW-1185">Reference proteome</keyword>
<dbReference type="EMBL" id="JAHLQT010009960">
    <property type="protein sequence ID" value="KAG7173415.1"/>
    <property type="molecule type" value="Genomic_DNA"/>
</dbReference>
<evidence type="ECO:0000313" key="2">
    <source>
        <dbReference type="EMBL" id="KAG7173415.1"/>
    </source>
</evidence>
<name>A0A8J5T9B9_HOMAM</name>
<feature type="compositionally biased region" description="Basic and acidic residues" evidence="1">
    <location>
        <begin position="311"/>
        <end position="324"/>
    </location>
</feature>